<dbReference type="SUPFAM" id="SSF55729">
    <property type="entry name" value="Acyl-CoA N-acyltransferases (Nat)"/>
    <property type="match status" value="1"/>
</dbReference>
<dbReference type="PROSITE" id="PS51186">
    <property type="entry name" value="GNAT"/>
    <property type="match status" value="1"/>
</dbReference>
<dbReference type="Proteomes" id="UP000606396">
    <property type="component" value="Unassembled WGS sequence"/>
</dbReference>
<dbReference type="Pfam" id="PF00583">
    <property type="entry name" value="Acetyltransf_1"/>
    <property type="match status" value="1"/>
</dbReference>
<dbReference type="Pfam" id="PF18015">
    <property type="entry name" value="Acetyltransf_19"/>
    <property type="match status" value="1"/>
</dbReference>
<keyword evidence="3" id="KW-1185">Reference proteome</keyword>
<dbReference type="Gene3D" id="3.40.630.30">
    <property type="match status" value="1"/>
</dbReference>
<reference evidence="2 3" key="1">
    <citation type="journal article" date="2020" name="ISME J.">
        <title>Comparative genomics reveals insights into cyanobacterial evolution and habitat adaptation.</title>
        <authorList>
            <person name="Chen M.Y."/>
            <person name="Teng W.K."/>
            <person name="Zhao L."/>
            <person name="Hu C.X."/>
            <person name="Zhou Y.K."/>
            <person name="Han B.P."/>
            <person name="Song L.R."/>
            <person name="Shu W.S."/>
        </authorList>
    </citation>
    <scope>NUCLEOTIDE SEQUENCE [LARGE SCALE GENOMIC DNA]</scope>
    <source>
        <strain evidence="2 3">FACHB-252</strain>
    </source>
</reference>
<organism evidence="2 3">
    <name type="scientific">Nostoc punctiforme FACHB-252</name>
    <dbReference type="NCBI Taxonomy" id="1357509"/>
    <lineage>
        <taxon>Bacteria</taxon>
        <taxon>Bacillati</taxon>
        <taxon>Cyanobacteriota</taxon>
        <taxon>Cyanophyceae</taxon>
        <taxon>Nostocales</taxon>
        <taxon>Nostocaceae</taxon>
        <taxon>Nostoc</taxon>
    </lineage>
</organism>
<dbReference type="CDD" id="cd04301">
    <property type="entry name" value="NAT_SF"/>
    <property type="match status" value="1"/>
</dbReference>
<dbReference type="InterPro" id="IPR000182">
    <property type="entry name" value="GNAT_dom"/>
</dbReference>
<evidence type="ECO:0000259" key="1">
    <source>
        <dbReference type="PROSITE" id="PS51186"/>
    </source>
</evidence>
<dbReference type="InterPro" id="IPR016181">
    <property type="entry name" value="Acyl_CoA_acyltransferase"/>
</dbReference>
<sequence length="256" mass="29138">MDIQFSPVSFSDIREAVQSHLAALPARIGSFLEKHILASHHYHIFIARQSAGFASIHGESLLTQFSLNDQHKRYGQAVFVQLRKLEHVESALVPTFDEFFLAHALDDYRQLTKQAYCFNVVPHAQNHTATQSFSLRLANPEDIPFIQQHAGEFFTPVEKHLAAHALFLVRSSDEYVGFGLIESSSLYGDVASIGMYTIEHFRRTGIATATITLLIEECRRRELHPIAGCWYYNHASKKTLERAGMFTQTRLLKIDY</sequence>
<feature type="domain" description="N-acetyltransferase" evidence="1">
    <location>
        <begin position="133"/>
        <end position="256"/>
    </location>
</feature>
<proteinExistence type="predicted"/>
<protein>
    <submittedName>
        <fullName evidence="2">GNAT family N-acetyltransferase</fullName>
    </submittedName>
</protein>
<dbReference type="EMBL" id="JACJTC010000004">
    <property type="protein sequence ID" value="MBD2610934.1"/>
    <property type="molecule type" value="Genomic_DNA"/>
</dbReference>
<dbReference type="Gene3D" id="3.40.630.80">
    <property type="match status" value="1"/>
</dbReference>
<dbReference type="RefSeq" id="WP_190948803.1">
    <property type="nucleotide sequence ID" value="NZ_JACJTC010000004.1"/>
</dbReference>
<dbReference type="InterPro" id="IPR040579">
    <property type="entry name" value="Acetyltransf_19"/>
</dbReference>
<comment type="caution">
    <text evidence="2">The sequence shown here is derived from an EMBL/GenBank/DDBJ whole genome shotgun (WGS) entry which is preliminary data.</text>
</comment>
<gene>
    <name evidence="2" type="ORF">H6G94_06585</name>
</gene>
<evidence type="ECO:0000313" key="3">
    <source>
        <dbReference type="Proteomes" id="UP000606396"/>
    </source>
</evidence>
<evidence type="ECO:0000313" key="2">
    <source>
        <dbReference type="EMBL" id="MBD2610934.1"/>
    </source>
</evidence>
<name>A0ABR8H5X8_NOSPU</name>
<accession>A0ABR8H5X8</accession>